<feature type="transmembrane region" description="Helical" evidence="9">
    <location>
        <begin position="148"/>
        <end position="168"/>
    </location>
</feature>
<organism evidence="11 12">
    <name type="scientific">Polystyrenella longa</name>
    <dbReference type="NCBI Taxonomy" id="2528007"/>
    <lineage>
        <taxon>Bacteria</taxon>
        <taxon>Pseudomonadati</taxon>
        <taxon>Planctomycetota</taxon>
        <taxon>Planctomycetia</taxon>
        <taxon>Planctomycetales</taxon>
        <taxon>Planctomycetaceae</taxon>
        <taxon>Polystyrenella</taxon>
    </lineage>
</organism>
<keyword evidence="6" id="KW-0418">Kinase</keyword>
<dbReference type="InterPro" id="IPR036097">
    <property type="entry name" value="HisK_dim/P_sf"/>
</dbReference>
<evidence type="ECO:0000256" key="3">
    <source>
        <dbReference type="ARBA" id="ARBA00022553"/>
    </source>
</evidence>
<feature type="transmembrane region" description="Helical" evidence="9">
    <location>
        <begin position="71"/>
        <end position="89"/>
    </location>
</feature>
<keyword evidence="9" id="KW-1133">Transmembrane helix</keyword>
<dbReference type="InterPro" id="IPR003661">
    <property type="entry name" value="HisK_dim/P_dom"/>
</dbReference>
<reference evidence="11 12" key="1">
    <citation type="submission" date="2019-02" db="EMBL/GenBank/DDBJ databases">
        <title>Deep-cultivation of Planctomycetes and their phenomic and genomic characterization uncovers novel biology.</title>
        <authorList>
            <person name="Wiegand S."/>
            <person name="Jogler M."/>
            <person name="Boedeker C."/>
            <person name="Pinto D."/>
            <person name="Vollmers J."/>
            <person name="Rivas-Marin E."/>
            <person name="Kohn T."/>
            <person name="Peeters S.H."/>
            <person name="Heuer A."/>
            <person name="Rast P."/>
            <person name="Oberbeckmann S."/>
            <person name="Bunk B."/>
            <person name="Jeske O."/>
            <person name="Meyerdierks A."/>
            <person name="Storesund J.E."/>
            <person name="Kallscheuer N."/>
            <person name="Luecker S."/>
            <person name="Lage O.M."/>
            <person name="Pohl T."/>
            <person name="Merkel B.J."/>
            <person name="Hornburger P."/>
            <person name="Mueller R.-W."/>
            <person name="Bruemmer F."/>
            <person name="Labrenz M."/>
            <person name="Spormann A.M."/>
            <person name="Op den Camp H."/>
            <person name="Overmann J."/>
            <person name="Amann R."/>
            <person name="Jetten M.S.M."/>
            <person name="Mascher T."/>
            <person name="Medema M.H."/>
            <person name="Devos D.P."/>
            <person name="Kaster A.-K."/>
            <person name="Ovreas L."/>
            <person name="Rohde M."/>
            <person name="Galperin M.Y."/>
            <person name="Jogler C."/>
        </authorList>
    </citation>
    <scope>NUCLEOTIDE SEQUENCE [LARGE SCALE GENOMIC DNA]</scope>
    <source>
        <strain evidence="11 12">Pla110</strain>
    </source>
</reference>
<feature type="transmembrane region" description="Helical" evidence="9">
    <location>
        <begin position="21"/>
        <end position="39"/>
    </location>
</feature>
<dbReference type="SUPFAM" id="SSF47384">
    <property type="entry name" value="Homodimeric domain of signal transducing histidine kinase"/>
    <property type="match status" value="1"/>
</dbReference>
<dbReference type="Gene3D" id="3.30.565.10">
    <property type="entry name" value="Histidine kinase-like ATPase, C-terminal domain"/>
    <property type="match status" value="1"/>
</dbReference>
<evidence type="ECO:0000313" key="11">
    <source>
        <dbReference type="EMBL" id="QDU78849.1"/>
    </source>
</evidence>
<dbReference type="Pfam" id="PF00512">
    <property type="entry name" value="HisKA"/>
    <property type="match status" value="1"/>
</dbReference>
<dbReference type="OrthoDB" id="226486at2"/>
<proteinExistence type="predicted"/>
<keyword evidence="7" id="KW-0067">ATP-binding</keyword>
<dbReference type="InterPro" id="IPR036890">
    <property type="entry name" value="HATPase_C_sf"/>
</dbReference>
<dbReference type="EMBL" id="CP036281">
    <property type="protein sequence ID" value="QDU78849.1"/>
    <property type="molecule type" value="Genomic_DNA"/>
</dbReference>
<keyword evidence="4 11" id="KW-0808">Transferase</keyword>
<dbReference type="InterPro" id="IPR005467">
    <property type="entry name" value="His_kinase_dom"/>
</dbReference>
<dbReference type="SMART" id="SM00387">
    <property type="entry name" value="HATPase_c"/>
    <property type="match status" value="1"/>
</dbReference>
<name>A0A518CHY9_9PLAN</name>
<keyword evidence="9" id="KW-0812">Transmembrane</keyword>
<dbReference type="PRINTS" id="PR00344">
    <property type="entry name" value="BCTRLSENSOR"/>
</dbReference>
<gene>
    <name evidence="11" type="primary">zraS_2</name>
    <name evidence="11" type="ORF">Pla110_05530</name>
</gene>
<protein>
    <recommendedName>
        <fullName evidence="2">histidine kinase</fullName>
        <ecNumber evidence="2">2.7.13.3</ecNumber>
    </recommendedName>
</protein>
<dbReference type="CDD" id="cd00075">
    <property type="entry name" value="HATPase"/>
    <property type="match status" value="1"/>
</dbReference>
<dbReference type="CDD" id="cd00082">
    <property type="entry name" value="HisKA"/>
    <property type="match status" value="1"/>
</dbReference>
<dbReference type="RefSeq" id="WP_144992903.1">
    <property type="nucleotide sequence ID" value="NZ_CP036281.1"/>
</dbReference>
<evidence type="ECO:0000313" key="12">
    <source>
        <dbReference type="Proteomes" id="UP000317178"/>
    </source>
</evidence>
<evidence type="ECO:0000256" key="7">
    <source>
        <dbReference type="ARBA" id="ARBA00022840"/>
    </source>
</evidence>
<accession>A0A518CHY9</accession>
<evidence type="ECO:0000256" key="6">
    <source>
        <dbReference type="ARBA" id="ARBA00022777"/>
    </source>
</evidence>
<dbReference type="GO" id="GO:0005524">
    <property type="term" value="F:ATP binding"/>
    <property type="evidence" value="ECO:0007669"/>
    <property type="project" value="UniProtKB-KW"/>
</dbReference>
<evidence type="ECO:0000256" key="8">
    <source>
        <dbReference type="ARBA" id="ARBA00023012"/>
    </source>
</evidence>
<dbReference type="Proteomes" id="UP000317178">
    <property type="component" value="Chromosome"/>
</dbReference>
<dbReference type="AlphaFoldDB" id="A0A518CHY9"/>
<feature type="domain" description="Histidine kinase" evidence="10">
    <location>
        <begin position="225"/>
        <end position="431"/>
    </location>
</feature>
<evidence type="ECO:0000256" key="1">
    <source>
        <dbReference type="ARBA" id="ARBA00000085"/>
    </source>
</evidence>
<dbReference type="PANTHER" id="PTHR43065">
    <property type="entry name" value="SENSOR HISTIDINE KINASE"/>
    <property type="match status" value="1"/>
</dbReference>
<dbReference type="PANTHER" id="PTHR43065:SF10">
    <property type="entry name" value="PEROXIDE STRESS-ACTIVATED HISTIDINE KINASE MAK3"/>
    <property type="match status" value="1"/>
</dbReference>
<dbReference type="InterPro" id="IPR004358">
    <property type="entry name" value="Sig_transdc_His_kin-like_C"/>
</dbReference>
<dbReference type="SUPFAM" id="SSF55874">
    <property type="entry name" value="ATPase domain of HSP90 chaperone/DNA topoisomerase II/histidine kinase"/>
    <property type="match status" value="1"/>
</dbReference>
<evidence type="ECO:0000256" key="5">
    <source>
        <dbReference type="ARBA" id="ARBA00022741"/>
    </source>
</evidence>
<evidence type="ECO:0000256" key="4">
    <source>
        <dbReference type="ARBA" id="ARBA00022679"/>
    </source>
</evidence>
<evidence type="ECO:0000256" key="2">
    <source>
        <dbReference type="ARBA" id="ARBA00012438"/>
    </source>
</evidence>
<dbReference type="InterPro" id="IPR003594">
    <property type="entry name" value="HATPase_dom"/>
</dbReference>
<keyword evidence="3" id="KW-0597">Phosphoprotein</keyword>
<dbReference type="KEGG" id="plon:Pla110_05530"/>
<feature type="transmembrane region" description="Helical" evidence="9">
    <location>
        <begin position="45"/>
        <end position="64"/>
    </location>
</feature>
<dbReference type="Gene3D" id="1.10.287.130">
    <property type="match status" value="1"/>
</dbReference>
<dbReference type="GO" id="GO:0000155">
    <property type="term" value="F:phosphorelay sensor kinase activity"/>
    <property type="evidence" value="ECO:0007669"/>
    <property type="project" value="InterPro"/>
</dbReference>
<dbReference type="PROSITE" id="PS50109">
    <property type="entry name" value="HIS_KIN"/>
    <property type="match status" value="1"/>
</dbReference>
<dbReference type="SMART" id="SM00388">
    <property type="entry name" value="HisKA"/>
    <property type="match status" value="1"/>
</dbReference>
<keyword evidence="5" id="KW-0547">Nucleotide-binding</keyword>
<keyword evidence="9" id="KW-0472">Membrane</keyword>
<keyword evidence="12" id="KW-1185">Reference proteome</keyword>
<evidence type="ECO:0000259" key="10">
    <source>
        <dbReference type="PROSITE" id="PS50109"/>
    </source>
</evidence>
<dbReference type="EC" id="2.7.13.3" evidence="2"/>
<sequence>MSRELREETLHWELAAETITVRIRWFGLAAGCVLVNFIGRDTNQLILNGILAFGALFAVFDTWWSYQGKVFLGRFPLFVSLMEAIYIGLLCSYDHGLESPFRFYYFMSLLVCAFRYSSNVIYATLGLHVLSCIFVAIAASQRPGNDEVGLALMVVLLSWVTVASKALASLVKGASRRLAQLNSELQENQALLEQRIFERTQALQESQAFLVQQEKHAAFGLLAAGIAHEVGNPLAAISSLVQMLSRRDQDKYTQERLHMVDDQLRRIHRTLQELVDFSRPASQDKKRSDIHEIIDAALNIAKYYKRKKGKRIVTRYAKGLPPLFVARDQVVQVLLNLILNAMDATEEGQMIEITTSLESGWLKVAVTDDGVGIPHEKQESLFQAYYTTKPTGTGLGLFVCRHIMENMGGKIELTRSDESQTTFTIYLTDDTIREQNDILPEETRIETKEVNPT</sequence>
<evidence type="ECO:0000256" key="9">
    <source>
        <dbReference type="SAM" id="Phobius"/>
    </source>
</evidence>
<comment type="catalytic activity">
    <reaction evidence="1">
        <text>ATP + protein L-histidine = ADP + protein N-phospho-L-histidine.</text>
        <dbReference type="EC" id="2.7.13.3"/>
    </reaction>
</comment>
<keyword evidence="8" id="KW-0902">Two-component regulatory system</keyword>
<feature type="transmembrane region" description="Helical" evidence="9">
    <location>
        <begin position="125"/>
        <end position="142"/>
    </location>
</feature>
<dbReference type="Pfam" id="PF02518">
    <property type="entry name" value="HATPase_c"/>
    <property type="match status" value="1"/>
</dbReference>